<organism evidence="1 2">
    <name type="scientific">Microbacterium salsuginis</name>
    <dbReference type="NCBI Taxonomy" id="2722803"/>
    <lineage>
        <taxon>Bacteria</taxon>
        <taxon>Bacillati</taxon>
        <taxon>Actinomycetota</taxon>
        <taxon>Actinomycetes</taxon>
        <taxon>Micrococcales</taxon>
        <taxon>Microbacteriaceae</taxon>
        <taxon>Microbacterium</taxon>
    </lineage>
</organism>
<evidence type="ECO:0008006" key="3">
    <source>
        <dbReference type="Google" id="ProtNLM"/>
    </source>
</evidence>
<evidence type="ECO:0000313" key="1">
    <source>
        <dbReference type="EMBL" id="NLP82589.1"/>
    </source>
</evidence>
<protein>
    <recommendedName>
        <fullName evidence="3">DUF3168 domain-containing protein</fullName>
    </recommendedName>
</protein>
<keyword evidence="2" id="KW-1185">Reference proteome</keyword>
<dbReference type="Pfam" id="PF12691">
    <property type="entry name" value="Phage_tail_terminator_6"/>
    <property type="match status" value="1"/>
</dbReference>
<proteinExistence type="predicted"/>
<comment type="caution">
    <text evidence="1">The sequence shown here is derived from an EMBL/GenBank/DDBJ whole genome shotgun (WGS) entry which is preliminary data.</text>
</comment>
<dbReference type="RefSeq" id="WP_168911081.1">
    <property type="nucleotide sequence ID" value="NZ_JABACI010000001.1"/>
</dbReference>
<gene>
    <name evidence="1" type="ORF">HF576_01885</name>
</gene>
<reference evidence="1 2" key="1">
    <citation type="submission" date="2020-04" db="EMBL/GenBank/DDBJ databases">
        <title>CFH 90308 Microbacterium sp.</title>
        <authorList>
            <person name="Nie G."/>
            <person name="Ming H."/>
            <person name="Xia T."/>
        </authorList>
    </citation>
    <scope>NUCLEOTIDE SEQUENCE [LARGE SCALE GENOMIC DNA]</scope>
    <source>
        <strain evidence="1 2">CFH 90308</strain>
    </source>
</reference>
<dbReference type="InterPro" id="IPR024411">
    <property type="entry name" value="Tail_terminator_phage"/>
</dbReference>
<dbReference type="EMBL" id="JABACI010000001">
    <property type="protein sequence ID" value="NLP82589.1"/>
    <property type="molecule type" value="Genomic_DNA"/>
</dbReference>
<accession>A0ABX1K6F2</accession>
<sequence>MDDATLTLRLCRLLARLPGWAFREDGTDYTANEVGIFYGAIGADPDRAIGVRVYGTTDEDISTRRAQLRIRGAKYQRVSADRLADLAKTVLHGLSRVGGINDIRRISMTPLGADNNGREERTENYEIILDNPEASS</sequence>
<dbReference type="Proteomes" id="UP001429745">
    <property type="component" value="Unassembled WGS sequence"/>
</dbReference>
<evidence type="ECO:0000313" key="2">
    <source>
        <dbReference type="Proteomes" id="UP001429745"/>
    </source>
</evidence>
<name>A0ABX1K6F2_9MICO</name>